<dbReference type="PIRSF" id="PIRSF006470">
    <property type="entry name" value="DctB"/>
    <property type="match status" value="1"/>
</dbReference>
<keyword evidence="1" id="KW-0732">Signal</keyword>
<dbReference type="PROSITE" id="PS51257">
    <property type="entry name" value="PROKAR_LIPOPROTEIN"/>
    <property type="match status" value="1"/>
</dbReference>
<dbReference type="eggNOG" id="COG1638">
    <property type="taxonomic scope" value="Bacteria"/>
</dbReference>
<dbReference type="InterPro" id="IPR018389">
    <property type="entry name" value="DctP_fam"/>
</dbReference>
<dbReference type="InterPro" id="IPR038404">
    <property type="entry name" value="TRAP_DctP_sf"/>
</dbReference>
<dbReference type="GO" id="GO:0030246">
    <property type="term" value="F:carbohydrate binding"/>
    <property type="evidence" value="ECO:0007669"/>
    <property type="project" value="TreeGrafter"/>
</dbReference>
<dbReference type="PANTHER" id="PTHR33376">
    <property type="match status" value="1"/>
</dbReference>
<dbReference type="Gene3D" id="3.40.190.170">
    <property type="entry name" value="Bacterial extracellular solute-binding protein, family 7"/>
    <property type="match status" value="1"/>
</dbReference>
<evidence type="ECO:0000256" key="1">
    <source>
        <dbReference type="ARBA" id="ARBA00022729"/>
    </source>
</evidence>
<dbReference type="EMBL" id="HF563609">
    <property type="protein sequence ID" value="CCP27146.1"/>
    <property type="molecule type" value="Genomic_DNA"/>
</dbReference>
<dbReference type="STRING" id="1209989.TepRe1_2148"/>
<dbReference type="KEGG" id="tae:TepiRe1_2311"/>
<dbReference type="HOGENOM" id="CLU_036176_4_0_9"/>
<protein>
    <submittedName>
        <fullName evidence="2">TRAP dicarboxylate transporter, DctP subunit</fullName>
    </submittedName>
</protein>
<organism evidence="2 3">
    <name type="scientific">Tepidanaerobacter acetatoxydans (strain DSM 21804 / JCM 16047 / Re1)</name>
    <dbReference type="NCBI Taxonomy" id="1209989"/>
    <lineage>
        <taxon>Bacteria</taxon>
        <taxon>Bacillati</taxon>
        <taxon>Bacillota</taxon>
        <taxon>Clostridia</taxon>
        <taxon>Thermosediminibacterales</taxon>
        <taxon>Tepidanaerobacteraceae</taxon>
        <taxon>Tepidanaerobacter</taxon>
    </lineage>
</organism>
<reference evidence="3" key="1">
    <citation type="journal article" date="2013" name="Genome Announc.">
        <title>First genome sequence of a syntrophic acetate-oxidizing bacterium, Tepidanaerobacter acetatoxydans strain Re1.</title>
        <authorList>
            <person name="Manzoor S."/>
            <person name="Bongcam-Rudloff E."/>
            <person name="Schnurer A."/>
            <person name="Muller B."/>
        </authorList>
    </citation>
    <scope>NUCLEOTIDE SEQUENCE [LARGE SCALE GENOMIC DNA]</scope>
    <source>
        <strain evidence="3">Re1</strain>
    </source>
</reference>
<dbReference type="Proteomes" id="UP000010802">
    <property type="component" value="Chromosome"/>
</dbReference>
<accession>F4LRD5</accession>
<proteinExistence type="predicted"/>
<dbReference type="GO" id="GO:0030288">
    <property type="term" value="C:outer membrane-bounded periplasmic space"/>
    <property type="evidence" value="ECO:0007669"/>
    <property type="project" value="InterPro"/>
</dbReference>
<dbReference type="OrthoDB" id="9815946at2"/>
<gene>
    <name evidence="2" type="ordered locus">TEPIRE1_2311</name>
</gene>
<sequence length="346" mass="39312">MSASYFKKHVLVLVCLLVLFIALSGCGQGPPKGEQDEDTQEETKQETMVLKLAEVQPEDYPTTIGDKEMARIVEEKTNGRIKIDVYAGGQLGDEKSVIEAVQLGGIDFARINSQPLSEFSKYLGVFSMPYLFDDEDHFWRVMNGPIGEEILDGLEKDDMIGLTYYDNGSRSFYNRIREVRTPADMKGMKIRIQQSEIMVELIECLGASATPMPFGEVYSALQTGVIEGAENNYPSYYTTSHYEVAKYFTLDHHTRVPEVVIASKALWDKLSEEDRAIIKEAARASQDVQREAWKQYEKMAEEKVIAHGCIITEVEDMKMWQDAMAPLYDKYAGEYEELIEKIKQAR</sequence>
<dbReference type="PATRIC" id="fig|1209989.3.peg.2657"/>
<keyword evidence="3" id="KW-1185">Reference proteome</keyword>
<dbReference type="PANTHER" id="PTHR33376:SF2">
    <property type="entry name" value="DICARBOXYLATE-BINDING PERIPLASMIC PROTEIN"/>
    <property type="match status" value="1"/>
</dbReference>
<dbReference type="GO" id="GO:0055085">
    <property type="term" value="P:transmembrane transport"/>
    <property type="evidence" value="ECO:0007669"/>
    <property type="project" value="InterPro"/>
</dbReference>
<dbReference type="KEGG" id="tep:TepRe1_2148"/>
<dbReference type="CDD" id="cd13671">
    <property type="entry name" value="PBP2_TRAP_SBP_like_3"/>
    <property type="match status" value="1"/>
</dbReference>
<name>F4LRD5_TEPAE</name>
<dbReference type="Pfam" id="PF03480">
    <property type="entry name" value="DctP"/>
    <property type="match status" value="1"/>
</dbReference>
<evidence type="ECO:0000313" key="2">
    <source>
        <dbReference type="EMBL" id="CCP27146.1"/>
    </source>
</evidence>
<accession>L0S1Z0</accession>
<dbReference type="AlphaFoldDB" id="F4LRD5"/>
<dbReference type="InterPro" id="IPR004682">
    <property type="entry name" value="TRAP_DctP"/>
</dbReference>
<dbReference type="NCBIfam" id="NF037995">
    <property type="entry name" value="TRAP_S1"/>
    <property type="match status" value="1"/>
</dbReference>
<evidence type="ECO:0000313" key="3">
    <source>
        <dbReference type="Proteomes" id="UP000010802"/>
    </source>
</evidence>
<dbReference type="RefSeq" id="WP_013779191.1">
    <property type="nucleotide sequence ID" value="NC_015519.1"/>
</dbReference>
<dbReference type="NCBIfam" id="TIGR00787">
    <property type="entry name" value="dctP"/>
    <property type="match status" value="1"/>
</dbReference>